<evidence type="ECO:0000256" key="1">
    <source>
        <dbReference type="PROSITE-ProRule" id="PRU00047"/>
    </source>
</evidence>
<dbReference type="GO" id="GO:0003723">
    <property type="term" value="F:RNA binding"/>
    <property type="evidence" value="ECO:0007669"/>
    <property type="project" value="InterPro"/>
</dbReference>
<dbReference type="Pfam" id="PF23057">
    <property type="entry name" value="RBD_ZCCHC3_1st"/>
    <property type="match status" value="1"/>
</dbReference>
<dbReference type="Proteomes" id="UP001152622">
    <property type="component" value="Chromosome 11"/>
</dbReference>
<dbReference type="Pfam" id="PF23058">
    <property type="entry name" value="RBD_ZCCHC3_2nd"/>
    <property type="match status" value="1"/>
</dbReference>
<dbReference type="GO" id="GO:0002218">
    <property type="term" value="P:activation of innate immune response"/>
    <property type="evidence" value="ECO:0007669"/>
    <property type="project" value="InterPro"/>
</dbReference>
<protein>
    <recommendedName>
        <fullName evidence="3">CCHC-type domain-containing protein</fullName>
    </recommendedName>
</protein>
<dbReference type="PANTHER" id="PTHR22639:SF3">
    <property type="entry name" value="ZINC FINGER CCHC DOMAIN-CONTAINING PROTEIN 3"/>
    <property type="match status" value="1"/>
</dbReference>
<reference evidence="4" key="1">
    <citation type="journal article" date="2023" name="Science">
        <title>Genome structures resolve the early diversification of teleost fishes.</title>
        <authorList>
            <person name="Parey E."/>
            <person name="Louis A."/>
            <person name="Montfort J."/>
            <person name="Bouchez O."/>
            <person name="Roques C."/>
            <person name="Iampietro C."/>
            <person name="Lluch J."/>
            <person name="Castinel A."/>
            <person name="Donnadieu C."/>
            <person name="Desvignes T."/>
            <person name="Floi Bucao C."/>
            <person name="Jouanno E."/>
            <person name="Wen M."/>
            <person name="Mejri S."/>
            <person name="Dirks R."/>
            <person name="Jansen H."/>
            <person name="Henkel C."/>
            <person name="Chen W.J."/>
            <person name="Zahm M."/>
            <person name="Cabau C."/>
            <person name="Klopp C."/>
            <person name="Thompson A.W."/>
            <person name="Robinson-Rechavi M."/>
            <person name="Braasch I."/>
            <person name="Lecointre G."/>
            <person name="Bobe J."/>
            <person name="Postlethwait J.H."/>
            <person name="Berthelot C."/>
            <person name="Roest Crollius H."/>
            <person name="Guiguen Y."/>
        </authorList>
    </citation>
    <scope>NUCLEOTIDE SEQUENCE</scope>
    <source>
        <strain evidence="4">WJC10195</strain>
    </source>
</reference>
<sequence>MEQLGNEVKSTTYSEMLVLAVSGEDRSLDLGMEQEEVGEAGSESEGVPTFMEDIGGALRGAKRKQVERKVDAMAERPAKTKIQIQDWVEEVDLSFPDSPQGMLFEGMEELLRTMGFQHGSSVPELPGEEEIFCAGCGVWKAAPWWCRERSAAEVACAWSRASPGFPASWGSFCFRGKVQAQALDGVVEKLMESLASTEVGGEEKAAEGIAPVIPVAEEGEASLEAGGEAAACPDLELLAAAVEKAEVLMMGGESEAVKRAAATTVTGESLPGFSVQKWSFAEDWAGMMEEKRLLDMGVVGEIFIYQIQRGRWEAGAGWELKDLKISQYADDMTLFLGTEKGLEVALNEVKDFSSGSGAQLNVEKSKIKFFGKWRSRTAVVCGISLCEGPLRVLGVDFGGDTKEDGMSNWKRQVAAVSKKLGLWSLRRLIISGKVLAFKADVLPSLVYLARVYILPVHLRPTLVFGRVGQQDPKGRKGPSPFAVGGAEVWGLVKGRYGGLEGLRQEGVIFGEGLGKKKGRDKLLAMLLMSVCGGIVSKSSVMATEGEQSVPRAGLRNTARFQWRADSGIMPREVFGRAMLLGALKLKMEDVLCFQSNTLERAYDITLSTSEVCQRVLEECRWWAAEKPVAFFKVMSLDRPNFRLITVHMYNPHVSDQAVAAFLRGFGEVLTEVRRRCDSLGFWTGKRQFPVLLRPDPEGWEGFAHPPAHFSIGADRGYCLYSRQPPFCKKCRAHGHGERECGTARCRFCHKEGHAAKSCPVPKTCHRCGETGHLIRSCTKARPAPMGPDKQEERPEKGERHREAQEVVQLPAKPEQDKGPAGQGEHPKEGRKWCKGVREEKRMSEKARAKASGRGKGKGAGGSAAPGKAAEGFCFAMEGVPQSFAFEKEKVVRLTTEAMEALESLTGGLGTEEDVEEGDVF</sequence>
<dbReference type="InterPro" id="IPR057810">
    <property type="entry name" value="RBD_ZCCHC3_1st"/>
</dbReference>
<evidence type="ECO:0000313" key="5">
    <source>
        <dbReference type="Proteomes" id="UP001152622"/>
    </source>
</evidence>
<dbReference type="InterPro" id="IPR057811">
    <property type="entry name" value="RBD_ZCCHC3_2nd"/>
</dbReference>
<dbReference type="AlphaFoldDB" id="A0A9Q1EYA1"/>
<evidence type="ECO:0000259" key="3">
    <source>
        <dbReference type="PROSITE" id="PS50158"/>
    </source>
</evidence>
<dbReference type="InterPro" id="IPR042509">
    <property type="entry name" value="ZCCHC3"/>
</dbReference>
<dbReference type="GO" id="GO:0008270">
    <property type="term" value="F:zinc ion binding"/>
    <property type="evidence" value="ECO:0007669"/>
    <property type="project" value="UniProtKB-KW"/>
</dbReference>
<dbReference type="EMBL" id="JAINUF010000011">
    <property type="protein sequence ID" value="KAJ8347219.1"/>
    <property type="molecule type" value="Genomic_DNA"/>
</dbReference>
<keyword evidence="1" id="KW-0479">Metal-binding</keyword>
<feature type="compositionally biased region" description="Basic and acidic residues" evidence="2">
    <location>
        <begin position="788"/>
        <end position="804"/>
    </location>
</feature>
<dbReference type="GO" id="GO:0003690">
    <property type="term" value="F:double-stranded DNA binding"/>
    <property type="evidence" value="ECO:0007669"/>
    <property type="project" value="InterPro"/>
</dbReference>
<organism evidence="4 5">
    <name type="scientific">Synaphobranchus kaupii</name>
    <name type="common">Kaup's arrowtooth eel</name>
    <dbReference type="NCBI Taxonomy" id="118154"/>
    <lineage>
        <taxon>Eukaryota</taxon>
        <taxon>Metazoa</taxon>
        <taxon>Chordata</taxon>
        <taxon>Craniata</taxon>
        <taxon>Vertebrata</taxon>
        <taxon>Euteleostomi</taxon>
        <taxon>Actinopterygii</taxon>
        <taxon>Neopterygii</taxon>
        <taxon>Teleostei</taxon>
        <taxon>Anguilliformes</taxon>
        <taxon>Synaphobranchidae</taxon>
        <taxon>Synaphobranchus</taxon>
    </lineage>
</organism>
<dbReference type="Pfam" id="PF00098">
    <property type="entry name" value="zf-CCHC"/>
    <property type="match status" value="1"/>
</dbReference>
<dbReference type="PROSITE" id="PS50158">
    <property type="entry name" value="ZF_CCHC"/>
    <property type="match status" value="2"/>
</dbReference>
<dbReference type="PANTHER" id="PTHR22639">
    <property type="entry name" value="GAG-RELATED PROTEIN"/>
    <property type="match status" value="1"/>
</dbReference>
<evidence type="ECO:0000313" key="4">
    <source>
        <dbReference type="EMBL" id="KAJ8347219.1"/>
    </source>
</evidence>
<dbReference type="Gene3D" id="4.10.60.10">
    <property type="entry name" value="Zinc finger, CCHC-type"/>
    <property type="match status" value="1"/>
</dbReference>
<keyword evidence="1" id="KW-0862">Zinc</keyword>
<dbReference type="OrthoDB" id="416119at2759"/>
<gene>
    <name evidence="4" type="ORF">SKAU_G00286200</name>
</gene>
<dbReference type="SMART" id="SM00343">
    <property type="entry name" value="ZnF_C2HC"/>
    <property type="match status" value="3"/>
</dbReference>
<comment type="caution">
    <text evidence="4">The sequence shown here is derived from an EMBL/GenBank/DDBJ whole genome shotgun (WGS) entry which is preliminary data.</text>
</comment>
<name>A0A9Q1EYA1_SYNKA</name>
<dbReference type="InterPro" id="IPR001878">
    <property type="entry name" value="Znf_CCHC"/>
</dbReference>
<dbReference type="InterPro" id="IPR036875">
    <property type="entry name" value="Znf_CCHC_sf"/>
</dbReference>
<accession>A0A9Q1EYA1</accession>
<proteinExistence type="predicted"/>
<feature type="compositionally biased region" description="Basic and acidic residues" evidence="2">
    <location>
        <begin position="824"/>
        <end position="847"/>
    </location>
</feature>
<evidence type="ECO:0000256" key="2">
    <source>
        <dbReference type="SAM" id="MobiDB-lite"/>
    </source>
</evidence>
<keyword evidence="5" id="KW-1185">Reference proteome</keyword>
<feature type="domain" description="CCHC-type" evidence="3">
    <location>
        <begin position="744"/>
        <end position="759"/>
    </location>
</feature>
<feature type="region of interest" description="Disordered" evidence="2">
    <location>
        <begin position="778"/>
        <end position="867"/>
    </location>
</feature>
<dbReference type="SUPFAM" id="SSF57756">
    <property type="entry name" value="Retrovirus zinc finger-like domains"/>
    <property type="match status" value="1"/>
</dbReference>
<keyword evidence="1" id="KW-0863">Zinc-finger</keyword>
<feature type="domain" description="CCHC-type" evidence="3">
    <location>
        <begin position="764"/>
        <end position="779"/>
    </location>
</feature>